<evidence type="ECO:0000256" key="6">
    <source>
        <dbReference type="RuleBase" id="RU000477"/>
    </source>
</evidence>
<dbReference type="PANTHER" id="PTHR45724">
    <property type="entry name" value="AQUAPORIN NIP2-1"/>
    <property type="match status" value="1"/>
</dbReference>
<evidence type="ECO:0000256" key="2">
    <source>
        <dbReference type="ARBA" id="ARBA00022448"/>
    </source>
</evidence>
<dbReference type="Pfam" id="PF00230">
    <property type="entry name" value="MIP"/>
    <property type="match status" value="1"/>
</dbReference>
<dbReference type="InterPro" id="IPR023271">
    <property type="entry name" value="Aquaporin-like"/>
</dbReference>
<dbReference type="OrthoDB" id="9807293at2"/>
<gene>
    <name evidence="9" type="ORF">Gocc_0481</name>
</gene>
<comment type="similarity">
    <text evidence="6">Belongs to the MIP/aquaporin (TC 1.A.8) family.</text>
</comment>
<dbReference type="NCBIfam" id="TIGR00861">
    <property type="entry name" value="MIP"/>
    <property type="match status" value="1"/>
</dbReference>
<keyword evidence="5 8" id="KW-0472">Membrane</keyword>
<evidence type="ECO:0000256" key="8">
    <source>
        <dbReference type="SAM" id="Phobius"/>
    </source>
</evidence>
<feature type="transmembrane region" description="Helical" evidence="8">
    <location>
        <begin position="114"/>
        <end position="136"/>
    </location>
</feature>
<accession>A0A7M2Z2B4</accession>
<evidence type="ECO:0000256" key="5">
    <source>
        <dbReference type="ARBA" id="ARBA00023136"/>
    </source>
</evidence>
<feature type="transmembrane region" description="Helical" evidence="8">
    <location>
        <begin position="156"/>
        <end position="175"/>
    </location>
</feature>
<dbReference type="GO" id="GO:0015267">
    <property type="term" value="F:channel activity"/>
    <property type="evidence" value="ECO:0007669"/>
    <property type="project" value="InterPro"/>
</dbReference>
<dbReference type="PANTHER" id="PTHR45724:SF13">
    <property type="entry name" value="AQUAPORIN NIP1-1-RELATED"/>
    <property type="match status" value="1"/>
</dbReference>
<protein>
    <submittedName>
        <fullName evidence="9">MIP: MIP family channel protein</fullName>
    </submittedName>
</protein>
<dbReference type="InterPro" id="IPR000425">
    <property type="entry name" value="MIP"/>
</dbReference>
<feature type="transmembrane region" description="Helical" evidence="8">
    <location>
        <begin position="65"/>
        <end position="86"/>
    </location>
</feature>
<evidence type="ECO:0000256" key="7">
    <source>
        <dbReference type="SAM" id="MobiDB-lite"/>
    </source>
</evidence>
<evidence type="ECO:0000256" key="4">
    <source>
        <dbReference type="ARBA" id="ARBA00022989"/>
    </source>
</evidence>
<sequence>MIPPVRASLPSGPSATKSTPASDSLWQISLARPGLARRALTEAVATFVLVFAGCGAVVANSERDQALGTVGIAAVFGLVILAMIYATGHLSGAHINPAVTIAFTATRHFPLRDAAAYIPAQLAGAVAGAVVLRSVWNGTPADLGATVPTVDAGAGLTYELLLTAVLMFVIVAVATDTRAVGAAAAIAVGATVGLDALFGGPVTGASMNPARSFGPALVADQWHDFWIYVVGPTTGALLGALTYQVIRSRAEPVPGPEDT</sequence>
<evidence type="ECO:0000313" key="10">
    <source>
        <dbReference type="Proteomes" id="UP000254134"/>
    </source>
</evidence>
<dbReference type="SUPFAM" id="SSF81338">
    <property type="entry name" value="Aquaporin-like"/>
    <property type="match status" value="1"/>
</dbReference>
<dbReference type="InterPro" id="IPR034294">
    <property type="entry name" value="Aquaporin_transptr"/>
</dbReference>
<evidence type="ECO:0000256" key="3">
    <source>
        <dbReference type="ARBA" id="ARBA00022692"/>
    </source>
</evidence>
<reference evidence="9 10" key="1">
    <citation type="submission" date="2018-07" db="EMBL/GenBank/DDBJ databases">
        <title>High-quality-draft genome sequence of Gaiella occulta.</title>
        <authorList>
            <person name="Severino R."/>
            <person name="Froufe H.J.C."/>
            <person name="Rainey F.A."/>
            <person name="Barroso C."/>
            <person name="Albuquerque L."/>
            <person name="Lobo-Da-Cunha A."/>
            <person name="Da Costa M.S."/>
            <person name="Egas C."/>
        </authorList>
    </citation>
    <scope>NUCLEOTIDE SEQUENCE [LARGE SCALE GENOMIC DNA]</scope>
    <source>
        <strain evidence="9 10">F2-233</strain>
    </source>
</reference>
<feature type="transmembrane region" description="Helical" evidence="8">
    <location>
        <begin position="182"/>
        <end position="205"/>
    </location>
</feature>
<dbReference type="AlphaFoldDB" id="A0A7M2Z2B4"/>
<organism evidence="9 10">
    <name type="scientific">Gaiella occulta</name>
    <dbReference type="NCBI Taxonomy" id="1002870"/>
    <lineage>
        <taxon>Bacteria</taxon>
        <taxon>Bacillati</taxon>
        <taxon>Actinomycetota</taxon>
        <taxon>Thermoleophilia</taxon>
        <taxon>Gaiellales</taxon>
        <taxon>Gaiellaceae</taxon>
        <taxon>Gaiella</taxon>
    </lineage>
</organism>
<evidence type="ECO:0000256" key="1">
    <source>
        <dbReference type="ARBA" id="ARBA00004141"/>
    </source>
</evidence>
<name>A0A7M2Z2B4_9ACTN</name>
<evidence type="ECO:0000313" key="9">
    <source>
        <dbReference type="EMBL" id="RDI76062.1"/>
    </source>
</evidence>
<dbReference type="PRINTS" id="PR00783">
    <property type="entry name" value="MINTRINSICP"/>
</dbReference>
<keyword evidence="3 6" id="KW-0812">Transmembrane</keyword>
<dbReference type="EMBL" id="QQZY01000001">
    <property type="protein sequence ID" value="RDI76062.1"/>
    <property type="molecule type" value="Genomic_DNA"/>
</dbReference>
<dbReference type="GO" id="GO:0016020">
    <property type="term" value="C:membrane"/>
    <property type="evidence" value="ECO:0007669"/>
    <property type="project" value="UniProtKB-SubCell"/>
</dbReference>
<dbReference type="CDD" id="cd00333">
    <property type="entry name" value="MIP"/>
    <property type="match status" value="1"/>
</dbReference>
<dbReference type="PROSITE" id="PS00221">
    <property type="entry name" value="MIP"/>
    <property type="match status" value="1"/>
</dbReference>
<feature type="region of interest" description="Disordered" evidence="7">
    <location>
        <begin position="1"/>
        <end position="21"/>
    </location>
</feature>
<comment type="caution">
    <text evidence="9">The sequence shown here is derived from an EMBL/GenBank/DDBJ whole genome shotgun (WGS) entry which is preliminary data.</text>
</comment>
<proteinExistence type="inferred from homology"/>
<keyword evidence="2 6" id="KW-0813">Transport</keyword>
<reference evidence="10" key="2">
    <citation type="journal article" date="2019" name="MicrobiologyOpen">
        <title>High-quality draft genome sequence of Gaiella occulta isolated from a 150 meter deep mineral water borehole and comparison with the genome sequences of other deep-branching lineages of the phylum Actinobacteria.</title>
        <authorList>
            <person name="Severino R."/>
            <person name="Froufe H.J.C."/>
            <person name="Barroso C."/>
            <person name="Albuquerque L."/>
            <person name="Lobo-da-Cunha A."/>
            <person name="da Costa M.S."/>
            <person name="Egas C."/>
        </authorList>
    </citation>
    <scope>NUCLEOTIDE SEQUENCE [LARGE SCALE GENOMIC DNA]</scope>
    <source>
        <strain evidence="10">F2-233</strain>
    </source>
</reference>
<dbReference type="InterPro" id="IPR022357">
    <property type="entry name" value="MIP_CS"/>
</dbReference>
<keyword evidence="4 8" id="KW-1133">Transmembrane helix</keyword>
<feature type="compositionally biased region" description="Polar residues" evidence="7">
    <location>
        <begin position="11"/>
        <end position="21"/>
    </location>
</feature>
<dbReference type="Gene3D" id="1.20.1080.10">
    <property type="entry name" value="Glycerol uptake facilitator protein"/>
    <property type="match status" value="1"/>
</dbReference>
<comment type="subcellular location">
    <subcellularLocation>
        <location evidence="1">Membrane</location>
        <topology evidence="1">Multi-pass membrane protein</topology>
    </subcellularLocation>
</comment>
<keyword evidence="10" id="KW-1185">Reference proteome</keyword>
<dbReference type="Proteomes" id="UP000254134">
    <property type="component" value="Unassembled WGS sequence"/>
</dbReference>
<feature type="transmembrane region" description="Helical" evidence="8">
    <location>
        <begin position="39"/>
        <end position="59"/>
    </location>
</feature>
<feature type="transmembrane region" description="Helical" evidence="8">
    <location>
        <begin position="225"/>
        <end position="246"/>
    </location>
</feature>